<organism evidence="2 3">
    <name type="scientific">Virgibacillus natechei</name>
    <dbReference type="NCBI Taxonomy" id="1216297"/>
    <lineage>
        <taxon>Bacteria</taxon>
        <taxon>Bacillati</taxon>
        <taxon>Bacillota</taxon>
        <taxon>Bacilli</taxon>
        <taxon>Bacillales</taxon>
        <taxon>Bacillaceae</taxon>
        <taxon>Virgibacillus</taxon>
    </lineage>
</organism>
<dbReference type="EMBL" id="JAGGKX010000022">
    <property type="protein sequence ID" value="MBP1971222.1"/>
    <property type="molecule type" value="Genomic_DNA"/>
</dbReference>
<sequence>MDLLTEEGCTLHYAGDFDPEGLGMAQRLLARYPDNVKLWRMDLKSYQQSEPVKQLDQKRLVKLSGIVQEDLRMVADAMERHGKAGYQEALVDVMMQDVREKI</sequence>
<evidence type="ECO:0000313" key="2">
    <source>
        <dbReference type="EMBL" id="MBP1971222.1"/>
    </source>
</evidence>
<evidence type="ECO:0000313" key="3">
    <source>
        <dbReference type="Proteomes" id="UP001519345"/>
    </source>
</evidence>
<dbReference type="Proteomes" id="UP001519345">
    <property type="component" value="Unassembled WGS sequence"/>
</dbReference>
<proteinExistence type="predicted"/>
<feature type="domain" description="DUF2399" evidence="1">
    <location>
        <begin position="2"/>
        <end position="98"/>
    </location>
</feature>
<dbReference type="InterPro" id="IPR024465">
    <property type="entry name" value="DUF2399"/>
</dbReference>
<name>A0ABS4IJT1_9BACI</name>
<evidence type="ECO:0000259" key="1">
    <source>
        <dbReference type="Pfam" id="PF09664"/>
    </source>
</evidence>
<dbReference type="Pfam" id="PF09664">
    <property type="entry name" value="DUF2399"/>
    <property type="match status" value="1"/>
</dbReference>
<comment type="caution">
    <text evidence="2">The sequence shown here is derived from an EMBL/GenBank/DDBJ whole genome shotgun (WGS) entry which is preliminary data.</text>
</comment>
<keyword evidence="3" id="KW-1185">Reference proteome</keyword>
<reference evidence="2 3" key="1">
    <citation type="submission" date="2021-03" db="EMBL/GenBank/DDBJ databases">
        <title>Genomic Encyclopedia of Type Strains, Phase IV (KMG-IV): sequencing the most valuable type-strain genomes for metagenomic binning, comparative biology and taxonomic classification.</title>
        <authorList>
            <person name="Goeker M."/>
        </authorList>
    </citation>
    <scope>NUCLEOTIDE SEQUENCE [LARGE SCALE GENOMIC DNA]</scope>
    <source>
        <strain evidence="2 3">DSM 25609</strain>
    </source>
</reference>
<gene>
    <name evidence="2" type="ORF">J2Z83_003361</name>
</gene>
<accession>A0ABS4IJT1</accession>
<protein>
    <recommendedName>
        <fullName evidence="1">DUF2399 domain-containing protein</fullName>
    </recommendedName>
</protein>